<evidence type="ECO:0000259" key="7">
    <source>
        <dbReference type="PROSITE" id="PS50156"/>
    </source>
</evidence>
<accession>A0A7W5A8F8</accession>
<evidence type="ECO:0000256" key="3">
    <source>
        <dbReference type="ARBA" id="ARBA00022692"/>
    </source>
</evidence>
<feature type="transmembrane region" description="Helical" evidence="6">
    <location>
        <begin position="635"/>
        <end position="657"/>
    </location>
</feature>
<protein>
    <submittedName>
        <fullName evidence="8">RND superfamily putative drug exporter</fullName>
    </submittedName>
</protein>
<evidence type="ECO:0000256" key="5">
    <source>
        <dbReference type="ARBA" id="ARBA00023136"/>
    </source>
</evidence>
<sequence>MSSYLYRLGRQVARHAKTVLALWLLLAVLLGALTVSLGGKLQNDFTIPGTESQQGLDALTQRFPEVSGTSAQLVFVAPEGDRIEDHRGEVADVLAEVEKVDHVATVTDPLASESRTVSDNGRDALATVQLDVGLDELPEGVTSDLEDAVELPSGSSLELHVGGDAYSVTGVHVSATEGIGILIALLVLAITFGSLLAAGLPILTALLGVAIAMAGIFSVAAVTTISATTPTLALMIGLAVGIDYALFVIARHRSQLAAGLGVEESIARAVATAGSAVIFAGVTVIIALCGLVVAGIPFLAVMGYAAASAVLVAVLVALTAVPALLALAGERLRPKPGSRAHRREAVAEGRPHANTLGARWVRLVTKVPVLTVVVSLLVIAVLAIPARDLALGLNDNGSAEPGSAPRETYDLISRDFGPGYNAPLFVTADIIANTDPIGVMDSLGETLGTYDGVQKVALATPNRTADLGLVVIYPTTEKSSPETAALVKEIRADSADLEKRFGVEDVMVTGQTAVAIDVSARLSGAILPFGAVVVGLSLILLAIVFRSIAVPLKATLGYVLSVAASFGVVAAVFEWGWGADLFNVAKVGPVIAFFPIILMGVLFGLAMDYEVFLVSRMREDFVHTGDARRSVDTGFAASARVVTAAAIIMVAVFAAFVPNGDPIVKPMALGLTVGVLVDAFLVRMTLVPAVLALLGRRAWWLPRWLDRRMPVLDIEGEALVHHLEHADYVASHGSVAVRARHVAVSDALAPLDLTLRPAGIGVVHGSDPIARSAALAALTGRLGFSGQLVVLDRLLPEESGAVRARAALIGSVDEALGLAETRRVPALVAIDNPTVLDSGQIAALSALTSRGATVLLGMPSLPAVPQVADAIVHAVPAADTRPQTALADPVEPVADLETVR</sequence>
<keyword evidence="3 6" id="KW-0812">Transmembrane</keyword>
<dbReference type="RefSeq" id="WP_183549727.1">
    <property type="nucleotide sequence ID" value="NZ_BMQT01000012.1"/>
</dbReference>
<keyword evidence="9" id="KW-1185">Reference proteome</keyword>
<feature type="transmembrane region" description="Helical" evidence="6">
    <location>
        <begin position="590"/>
        <end position="614"/>
    </location>
</feature>
<feature type="transmembrane region" description="Helical" evidence="6">
    <location>
        <begin position="231"/>
        <end position="250"/>
    </location>
</feature>
<organism evidence="8 9">
    <name type="scientific">Nocardioides albus</name>
    <dbReference type="NCBI Taxonomy" id="1841"/>
    <lineage>
        <taxon>Bacteria</taxon>
        <taxon>Bacillati</taxon>
        <taxon>Actinomycetota</taxon>
        <taxon>Actinomycetes</taxon>
        <taxon>Propionibacteriales</taxon>
        <taxon>Nocardioidaceae</taxon>
        <taxon>Nocardioides</taxon>
    </lineage>
</organism>
<evidence type="ECO:0000256" key="6">
    <source>
        <dbReference type="SAM" id="Phobius"/>
    </source>
</evidence>
<gene>
    <name evidence="8" type="ORF">FHS12_004462</name>
</gene>
<keyword evidence="4 6" id="KW-1133">Transmembrane helix</keyword>
<evidence type="ECO:0000256" key="2">
    <source>
        <dbReference type="ARBA" id="ARBA00022475"/>
    </source>
</evidence>
<dbReference type="SUPFAM" id="SSF82866">
    <property type="entry name" value="Multidrug efflux transporter AcrB transmembrane domain"/>
    <property type="match status" value="2"/>
</dbReference>
<dbReference type="AlphaFoldDB" id="A0A7W5A8F8"/>
<feature type="transmembrane region" description="Helical" evidence="6">
    <location>
        <begin position="304"/>
        <end position="329"/>
    </location>
</feature>
<dbReference type="InterPro" id="IPR050545">
    <property type="entry name" value="Mycobact_MmpL"/>
</dbReference>
<feature type="transmembrane region" description="Helical" evidence="6">
    <location>
        <begin position="669"/>
        <end position="694"/>
    </location>
</feature>
<dbReference type="InterPro" id="IPR004869">
    <property type="entry name" value="MMPL_dom"/>
</dbReference>
<comment type="subcellular location">
    <subcellularLocation>
        <location evidence="1">Cell membrane</location>
        <topology evidence="1">Multi-pass membrane protein</topology>
    </subcellularLocation>
</comment>
<evidence type="ECO:0000313" key="8">
    <source>
        <dbReference type="EMBL" id="MBB3091492.1"/>
    </source>
</evidence>
<evidence type="ECO:0000256" key="4">
    <source>
        <dbReference type="ARBA" id="ARBA00022989"/>
    </source>
</evidence>
<dbReference type="Proteomes" id="UP000577707">
    <property type="component" value="Unassembled WGS sequence"/>
</dbReference>
<feature type="transmembrane region" description="Helical" evidence="6">
    <location>
        <begin position="205"/>
        <end position="225"/>
    </location>
</feature>
<name>A0A7W5A8F8_9ACTN</name>
<dbReference type="PROSITE" id="PS50156">
    <property type="entry name" value="SSD"/>
    <property type="match status" value="1"/>
</dbReference>
<feature type="transmembrane region" description="Helical" evidence="6">
    <location>
        <begin position="179"/>
        <end position="198"/>
    </location>
</feature>
<dbReference type="InterPro" id="IPR000731">
    <property type="entry name" value="SSD"/>
</dbReference>
<dbReference type="Gene3D" id="1.20.1640.10">
    <property type="entry name" value="Multidrug efflux transporter AcrB transmembrane domain"/>
    <property type="match status" value="2"/>
</dbReference>
<feature type="transmembrane region" description="Helical" evidence="6">
    <location>
        <begin position="557"/>
        <end position="578"/>
    </location>
</feature>
<dbReference type="Pfam" id="PF03176">
    <property type="entry name" value="MMPL"/>
    <property type="match status" value="2"/>
</dbReference>
<feature type="transmembrane region" description="Helical" evidence="6">
    <location>
        <begin position="270"/>
        <end position="298"/>
    </location>
</feature>
<keyword evidence="5 6" id="KW-0472">Membrane</keyword>
<reference evidence="8 9" key="1">
    <citation type="submission" date="2020-08" db="EMBL/GenBank/DDBJ databases">
        <title>Genomic Encyclopedia of Type Strains, Phase III (KMG-III): the genomes of soil and plant-associated and newly described type strains.</title>
        <authorList>
            <person name="Whitman W."/>
        </authorList>
    </citation>
    <scope>NUCLEOTIDE SEQUENCE [LARGE SCALE GENOMIC DNA]</scope>
    <source>
        <strain evidence="8 9">CECT 3302</strain>
    </source>
</reference>
<feature type="transmembrane region" description="Helical" evidence="6">
    <location>
        <begin position="525"/>
        <end position="545"/>
    </location>
</feature>
<evidence type="ECO:0000313" key="9">
    <source>
        <dbReference type="Proteomes" id="UP000577707"/>
    </source>
</evidence>
<dbReference type="PANTHER" id="PTHR33406">
    <property type="entry name" value="MEMBRANE PROTEIN MJ1562-RELATED"/>
    <property type="match status" value="1"/>
</dbReference>
<dbReference type="EMBL" id="JACHXG010000011">
    <property type="protein sequence ID" value="MBB3091492.1"/>
    <property type="molecule type" value="Genomic_DNA"/>
</dbReference>
<dbReference type="GO" id="GO:0005886">
    <property type="term" value="C:plasma membrane"/>
    <property type="evidence" value="ECO:0007669"/>
    <property type="project" value="UniProtKB-SubCell"/>
</dbReference>
<feature type="transmembrane region" description="Helical" evidence="6">
    <location>
        <begin position="367"/>
        <end position="386"/>
    </location>
</feature>
<keyword evidence="2" id="KW-1003">Cell membrane</keyword>
<comment type="caution">
    <text evidence="8">The sequence shown here is derived from an EMBL/GenBank/DDBJ whole genome shotgun (WGS) entry which is preliminary data.</text>
</comment>
<evidence type="ECO:0000256" key="1">
    <source>
        <dbReference type="ARBA" id="ARBA00004651"/>
    </source>
</evidence>
<dbReference type="PANTHER" id="PTHR33406:SF13">
    <property type="entry name" value="MEMBRANE PROTEIN YDFJ"/>
    <property type="match status" value="1"/>
</dbReference>
<feature type="domain" description="SSD" evidence="7">
    <location>
        <begin position="195"/>
        <end position="327"/>
    </location>
</feature>
<proteinExistence type="predicted"/>